<keyword evidence="3" id="KW-0418">Kinase</keyword>
<reference evidence="3 4" key="1">
    <citation type="submission" date="2016-01" db="EMBL/GenBank/DDBJ databases">
        <title>Amycolatopsis coloradensis genome sequencing and assembly.</title>
        <authorList>
            <person name="Mayilraj S."/>
        </authorList>
    </citation>
    <scope>NUCLEOTIDE SEQUENCE [LARGE SCALE GENOMIC DNA]</scope>
    <source>
        <strain evidence="3 4">DSM 44225</strain>
    </source>
</reference>
<protein>
    <submittedName>
        <fullName evidence="3">Sugar kinase</fullName>
    </submittedName>
</protein>
<feature type="domain" description="HTH marR-type" evidence="2">
    <location>
        <begin position="18"/>
        <end position="65"/>
    </location>
</feature>
<dbReference type="Pfam" id="PF12802">
    <property type="entry name" value="MarR_2"/>
    <property type="match status" value="1"/>
</dbReference>
<evidence type="ECO:0000259" key="2">
    <source>
        <dbReference type="Pfam" id="PF12802"/>
    </source>
</evidence>
<organism evidence="3 4">
    <name type="scientific">Amycolatopsis coloradensis</name>
    <dbReference type="NCBI Taxonomy" id="76021"/>
    <lineage>
        <taxon>Bacteria</taxon>
        <taxon>Bacillati</taxon>
        <taxon>Actinomycetota</taxon>
        <taxon>Actinomycetes</taxon>
        <taxon>Pseudonocardiales</taxon>
        <taxon>Pseudonocardiaceae</taxon>
        <taxon>Amycolatopsis</taxon>
    </lineage>
</organism>
<dbReference type="InterPro" id="IPR036388">
    <property type="entry name" value="WH-like_DNA-bd_sf"/>
</dbReference>
<dbReference type="AlphaFoldDB" id="A0A1R0L1C8"/>
<dbReference type="GO" id="GO:0003700">
    <property type="term" value="F:DNA-binding transcription factor activity"/>
    <property type="evidence" value="ECO:0007669"/>
    <property type="project" value="InterPro"/>
</dbReference>
<dbReference type="SUPFAM" id="SSF46785">
    <property type="entry name" value="Winged helix' DNA-binding domain"/>
    <property type="match status" value="1"/>
</dbReference>
<dbReference type="SUPFAM" id="SSF53067">
    <property type="entry name" value="Actin-like ATPase domain"/>
    <property type="match status" value="1"/>
</dbReference>
<dbReference type="InterPro" id="IPR049874">
    <property type="entry name" value="ROK_cs"/>
</dbReference>
<accession>A0A1R0L1C8</accession>
<evidence type="ECO:0000313" key="4">
    <source>
        <dbReference type="Proteomes" id="UP000187486"/>
    </source>
</evidence>
<dbReference type="GO" id="GO:0016301">
    <property type="term" value="F:kinase activity"/>
    <property type="evidence" value="ECO:0007669"/>
    <property type="project" value="UniProtKB-KW"/>
</dbReference>
<dbReference type="OrthoDB" id="4083144at2"/>
<dbReference type="InterPro" id="IPR011991">
    <property type="entry name" value="ArsR-like_HTH"/>
</dbReference>
<dbReference type="Proteomes" id="UP000187486">
    <property type="component" value="Unassembled WGS sequence"/>
</dbReference>
<dbReference type="EMBL" id="MQUQ01000003">
    <property type="protein sequence ID" value="OLZ55702.1"/>
    <property type="molecule type" value="Genomic_DNA"/>
</dbReference>
<name>A0A1R0L1C8_9PSEU</name>
<comment type="similarity">
    <text evidence="1">Belongs to the ROK (NagC/XylR) family.</text>
</comment>
<dbReference type="CDD" id="cd00090">
    <property type="entry name" value="HTH_ARSR"/>
    <property type="match status" value="1"/>
</dbReference>
<dbReference type="InterPro" id="IPR036390">
    <property type="entry name" value="WH_DNA-bd_sf"/>
</dbReference>
<sequence>MPETGVNLRGLRQHNRTLLLTHILRAGGLSRVELAERTRLTQQAVSKIVPELLEAGLLDEERQPASGVGKPRTLLRVRADARYALGAQLDRDSFRVLRTDLTGKVIASRGGPLSPGFTPDQAVSALAEAAEALLDGVERKRVLGLGVGAVGPLDHREGLVRDATNMPGWHHVPLRDLLAKRTGLPVRLDKNTNAAAFAQHWADGDQAATAVVLVGTGIGVGLLIDGGLYRGPRTNAGEFGHTTLAFDGPRCACGRRGCVEVLHNAAATTEEAAGLLGIGLADLVQVLDLERVVLTGRSVRAEPEIYRDTVAARLRELLPLPHWQRIQVDLDEMGDDVVAFGAAAEVLAGFYDSGDITGGRPDRR</sequence>
<comment type="caution">
    <text evidence="3">The sequence shown here is derived from an EMBL/GenBank/DDBJ whole genome shotgun (WGS) entry which is preliminary data.</text>
</comment>
<dbReference type="PROSITE" id="PS01125">
    <property type="entry name" value="ROK"/>
    <property type="match status" value="1"/>
</dbReference>
<evidence type="ECO:0000313" key="3">
    <source>
        <dbReference type="EMBL" id="OLZ55702.1"/>
    </source>
</evidence>
<keyword evidence="4" id="KW-1185">Reference proteome</keyword>
<dbReference type="Pfam" id="PF00480">
    <property type="entry name" value="ROK"/>
    <property type="match status" value="1"/>
</dbReference>
<dbReference type="PANTHER" id="PTHR18964">
    <property type="entry name" value="ROK (REPRESSOR, ORF, KINASE) FAMILY"/>
    <property type="match status" value="1"/>
</dbReference>
<dbReference type="Gene3D" id="1.10.10.10">
    <property type="entry name" value="Winged helix-like DNA-binding domain superfamily/Winged helix DNA-binding domain"/>
    <property type="match status" value="1"/>
</dbReference>
<evidence type="ECO:0000256" key="1">
    <source>
        <dbReference type="ARBA" id="ARBA00006479"/>
    </source>
</evidence>
<dbReference type="PANTHER" id="PTHR18964:SF173">
    <property type="entry name" value="GLUCOKINASE"/>
    <property type="match status" value="1"/>
</dbReference>
<gene>
    <name evidence="3" type="ORF">BS329_06995</name>
</gene>
<keyword evidence="3" id="KW-0808">Transferase</keyword>
<dbReference type="InterPro" id="IPR000835">
    <property type="entry name" value="HTH_MarR-typ"/>
</dbReference>
<dbReference type="InterPro" id="IPR043129">
    <property type="entry name" value="ATPase_NBD"/>
</dbReference>
<dbReference type="STRING" id="76021.BS329_06995"/>
<dbReference type="InterPro" id="IPR000600">
    <property type="entry name" value="ROK"/>
</dbReference>
<dbReference type="Gene3D" id="3.30.420.40">
    <property type="match status" value="3"/>
</dbReference>
<dbReference type="RefSeq" id="WP_076156724.1">
    <property type="nucleotide sequence ID" value="NZ_JBEZVB010000048.1"/>
</dbReference>
<proteinExistence type="inferred from homology"/>